<keyword evidence="2" id="KW-0067">ATP-binding</keyword>
<dbReference type="PROSITE" id="PS51192">
    <property type="entry name" value="HELICASE_ATP_BIND_1"/>
    <property type="match status" value="1"/>
</dbReference>
<name>A0A364K5B8_9BACL</name>
<evidence type="ECO:0000256" key="1">
    <source>
        <dbReference type="ARBA" id="ARBA00022741"/>
    </source>
</evidence>
<dbReference type="Proteomes" id="UP000251213">
    <property type="component" value="Unassembled WGS sequence"/>
</dbReference>
<accession>A0A364K5B8</accession>
<organism evidence="6 7">
    <name type="scientific">Thermoflavimicrobium daqui</name>
    <dbReference type="NCBI Taxonomy" id="2137476"/>
    <lineage>
        <taxon>Bacteria</taxon>
        <taxon>Bacillati</taxon>
        <taxon>Bacillota</taxon>
        <taxon>Bacilli</taxon>
        <taxon>Bacillales</taxon>
        <taxon>Thermoactinomycetaceae</taxon>
        <taxon>Thermoflavimicrobium</taxon>
    </lineage>
</organism>
<sequence>MEMFVYQVIESNQLYLSLCIEVDRVYWRKRGADIAILFSTSSIGEAYSWIQNRKDQYIMNGKKPVALSKYHQLFLSWSSLEQEAEKLFNLLQGRALLWSELISFLHKKNIINIKLTLLPILQLLYLENRMEIKPGVTCNDVIYRWTCHRCMSDRKYLRMTDCATCGKQCSMCEQCIWLGRSRTCTPFFLFAPSSIKKEKLISVKPLSLTAAQQKVCEQILSFTQSEEKQFLLWAVTGAGKTEMMVPVIAQIRSEGKKICWVTPRKDVVHELQPRIKRIFPQERVLALYGGSSDLWMEGDIVIATAHQLWRYFQAFDLIIVDEVDAFPLYQNIALEKGIERALSTGGKMILLTATPPRQWLEWSRSGKLPSATLSARYHGHPLPVPKLIQERRLWDKIENRKPITPFNHFIKQVITYQGQALIFVPEIRRVKQVLEWIRENGHGHLAMAGVYSQMSNREEVIRRFRNVELDCLVTTTILERGVTVPKCFVMVLGADNLLFDQAALIQMAGRVGRSSTYPYGEVWFLATERTEGQLQAKKQITYLNRLAKKEGFIRKEAYYQ</sequence>
<dbReference type="SMART" id="SM00490">
    <property type="entry name" value="HELICc"/>
    <property type="match status" value="1"/>
</dbReference>
<reference evidence="6 7" key="1">
    <citation type="submission" date="2018-06" db="EMBL/GenBank/DDBJ databases">
        <title>Thermoflavimicrobium daqus sp. nov., a thermophilic microbe isolated from Moutai-flavour Daqu.</title>
        <authorList>
            <person name="Wang X."/>
            <person name="Zhou H."/>
        </authorList>
    </citation>
    <scope>NUCLEOTIDE SEQUENCE [LARGE SCALE GENOMIC DNA]</scope>
    <source>
        <strain evidence="6 7">FBKL4.011</strain>
    </source>
</reference>
<dbReference type="Pfam" id="PF00271">
    <property type="entry name" value="Helicase_C"/>
    <property type="match status" value="1"/>
</dbReference>
<dbReference type="PANTHER" id="PTHR30580">
    <property type="entry name" value="PRIMOSOMAL PROTEIN N"/>
    <property type="match status" value="1"/>
</dbReference>
<protein>
    <recommendedName>
        <fullName evidence="8">Competence protein ComFA</fullName>
    </recommendedName>
</protein>
<dbReference type="PANTHER" id="PTHR30580:SF1">
    <property type="entry name" value="COMF OPERON PROTEIN 1"/>
    <property type="match status" value="1"/>
</dbReference>
<dbReference type="PROSITE" id="PS51194">
    <property type="entry name" value="HELICASE_CTER"/>
    <property type="match status" value="1"/>
</dbReference>
<gene>
    <name evidence="6" type="ORF">DL897_09600</name>
</gene>
<dbReference type="GO" id="GO:0003677">
    <property type="term" value="F:DNA binding"/>
    <property type="evidence" value="ECO:0007669"/>
    <property type="project" value="UniProtKB-KW"/>
</dbReference>
<dbReference type="SUPFAM" id="SSF52540">
    <property type="entry name" value="P-loop containing nucleoside triphosphate hydrolases"/>
    <property type="match status" value="1"/>
</dbReference>
<dbReference type="Pfam" id="PF04851">
    <property type="entry name" value="ResIII"/>
    <property type="match status" value="1"/>
</dbReference>
<evidence type="ECO:0000313" key="7">
    <source>
        <dbReference type="Proteomes" id="UP000251213"/>
    </source>
</evidence>
<evidence type="ECO:0000256" key="2">
    <source>
        <dbReference type="ARBA" id="ARBA00022840"/>
    </source>
</evidence>
<dbReference type="OrthoDB" id="2077914at2"/>
<dbReference type="EMBL" id="QJKK01000004">
    <property type="protein sequence ID" value="RAL24552.1"/>
    <property type="molecule type" value="Genomic_DNA"/>
</dbReference>
<dbReference type="GO" id="GO:0006310">
    <property type="term" value="P:DNA recombination"/>
    <property type="evidence" value="ECO:0007669"/>
    <property type="project" value="TreeGrafter"/>
</dbReference>
<dbReference type="InterPro" id="IPR001650">
    <property type="entry name" value="Helicase_C-like"/>
</dbReference>
<dbReference type="GO" id="GO:0006302">
    <property type="term" value="P:double-strand break repair"/>
    <property type="evidence" value="ECO:0007669"/>
    <property type="project" value="TreeGrafter"/>
</dbReference>
<dbReference type="InterPro" id="IPR014001">
    <property type="entry name" value="Helicase_ATP-bd"/>
</dbReference>
<dbReference type="InterPro" id="IPR027417">
    <property type="entry name" value="P-loop_NTPase"/>
</dbReference>
<keyword evidence="3" id="KW-0238">DNA-binding</keyword>
<dbReference type="SMART" id="SM00487">
    <property type="entry name" value="DEXDc"/>
    <property type="match status" value="1"/>
</dbReference>
<dbReference type="InterPro" id="IPR006935">
    <property type="entry name" value="Helicase/UvrB_N"/>
</dbReference>
<reference evidence="6 7" key="2">
    <citation type="submission" date="2018-06" db="EMBL/GenBank/DDBJ databases">
        <authorList>
            <person name="Zhirakovskaya E."/>
        </authorList>
    </citation>
    <scope>NUCLEOTIDE SEQUENCE [LARGE SCALE GENOMIC DNA]</scope>
    <source>
        <strain evidence="6 7">FBKL4.011</strain>
    </source>
</reference>
<proteinExistence type="predicted"/>
<evidence type="ECO:0000256" key="3">
    <source>
        <dbReference type="ARBA" id="ARBA00023125"/>
    </source>
</evidence>
<feature type="domain" description="Helicase C-terminal" evidence="5">
    <location>
        <begin position="409"/>
        <end position="560"/>
    </location>
</feature>
<dbReference type="GO" id="GO:0016787">
    <property type="term" value="F:hydrolase activity"/>
    <property type="evidence" value="ECO:0007669"/>
    <property type="project" value="InterPro"/>
</dbReference>
<evidence type="ECO:0000259" key="4">
    <source>
        <dbReference type="PROSITE" id="PS51192"/>
    </source>
</evidence>
<evidence type="ECO:0000313" key="6">
    <source>
        <dbReference type="EMBL" id="RAL24552.1"/>
    </source>
</evidence>
<keyword evidence="7" id="KW-1185">Reference proteome</keyword>
<evidence type="ECO:0008006" key="8">
    <source>
        <dbReference type="Google" id="ProtNLM"/>
    </source>
</evidence>
<dbReference type="Gene3D" id="3.40.50.300">
    <property type="entry name" value="P-loop containing nucleotide triphosphate hydrolases"/>
    <property type="match status" value="2"/>
</dbReference>
<dbReference type="AlphaFoldDB" id="A0A364K5B8"/>
<keyword evidence="1" id="KW-0547">Nucleotide-binding</keyword>
<comment type="caution">
    <text evidence="6">The sequence shown here is derived from an EMBL/GenBank/DDBJ whole genome shotgun (WGS) entry which is preliminary data.</text>
</comment>
<feature type="domain" description="Helicase ATP-binding" evidence="4">
    <location>
        <begin position="221"/>
        <end position="373"/>
    </location>
</feature>
<dbReference type="GO" id="GO:0006270">
    <property type="term" value="P:DNA replication initiation"/>
    <property type="evidence" value="ECO:0007669"/>
    <property type="project" value="TreeGrafter"/>
</dbReference>
<dbReference type="GO" id="GO:0043138">
    <property type="term" value="F:3'-5' DNA helicase activity"/>
    <property type="evidence" value="ECO:0007669"/>
    <property type="project" value="TreeGrafter"/>
</dbReference>
<dbReference type="GO" id="GO:0005524">
    <property type="term" value="F:ATP binding"/>
    <property type="evidence" value="ECO:0007669"/>
    <property type="project" value="UniProtKB-KW"/>
</dbReference>
<evidence type="ECO:0000259" key="5">
    <source>
        <dbReference type="PROSITE" id="PS51194"/>
    </source>
</evidence>